<dbReference type="PANTHER" id="PTHR21621">
    <property type="entry name" value="RIBOSOMAL PROTEIN S6 MODIFICATION PROTEIN"/>
    <property type="match status" value="1"/>
</dbReference>
<dbReference type="InterPro" id="IPR013815">
    <property type="entry name" value="ATP_grasp_subdomain_1"/>
</dbReference>
<evidence type="ECO:0000259" key="2">
    <source>
        <dbReference type="PROSITE" id="PS50975"/>
    </source>
</evidence>
<dbReference type="InterPro" id="IPR011761">
    <property type="entry name" value="ATP-grasp"/>
</dbReference>
<dbReference type="Proteomes" id="UP000185655">
    <property type="component" value="Unassembled WGS sequence"/>
</dbReference>
<dbReference type="AlphaFoldDB" id="A0A1K2HI11"/>
<dbReference type="NCBIfam" id="NF002688">
    <property type="entry name" value="PRK02471.1"/>
    <property type="match status" value="1"/>
</dbReference>
<dbReference type="RefSeq" id="WP_072353648.1">
    <property type="nucleotide sequence ID" value="NZ_FPKS01000013.1"/>
</dbReference>
<name>A0A1K2HI11_9LACT</name>
<dbReference type="Pfam" id="PF18419">
    <property type="entry name" value="ATP-grasp_6"/>
    <property type="match status" value="1"/>
</dbReference>
<dbReference type="STRING" id="1122154.SAMN02746068_01844"/>
<dbReference type="GO" id="GO:0005737">
    <property type="term" value="C:cytoplasm"/>
    <property type="evidence" value="ECO:0007669"/>
    <property type="project" value="TreeGrafter"/>
</dbReference>
<dbReference type="GO" id="GO:0005524">
    <property type="term" value="F:ATP binding"/>
    <property type="evidence" value="ECO:0007669"/>
    <property type="project" value="UniProtKB-UniRule"/>
</dbReference>
<evidence type="ECO:0000313" key="3">
    <source>
        <dbReference type="EMBL" id="SFZ76137.1"/>
    </source>
</evidence>
<dbReference type="GO" id="GO:0046872">
    <property type="term" value="F:metal ion binding"/>
    <property type="evidence" value="ECO:0007669"/>
    <property type="project" value="InterPro"/>
</dbReference>
<sequence length="391" mass="43844">MEKTFKISRTTSPNKLNMQNVYWYINGDLLTITYHTNRDLSAILAVLGRHGIEIQYVQAPANDFQLPGYENLELSTQNLIADAIKYGIQFQVLDEVEQILKLTYGSHTEYIKEGNITHFDSALSHALMENKIVTKAILNTAGIQVPSGFEFHDLNDALRHFDQLPSAFVVKPKSTNYGIGISIFKETTTQADYEEAVKIAFENDDAVIVETYAHGTEFRFYVQSGEVLAVLERFPANVVGDGVHNIQQLVAIKNTDIRRGEHHRTPLEKIKLGDVERLTLSLQGFDVQSVPKAQERVFLRENSNVSTGGDSIDRTEQVSDYYKAIAVKVAHALDVTITGVDIIIPDASQKGPYFVIEANQNPMMQMHLFPAVGKSRRVTESLIKLLFPESV</sequence>
<dbReference type="Gene3D" id="3.30.470.20">
    <property type="entry name" value="ATP-grasp fold, B domain"/>
    <property type="match status" value="2"/>
</dbReference>
<reference evidence="3 4" key="1">
    <citation type="submission" date="2016-11" db="EMBL/GenBank/DDBJ databases">
        <authorList>
            <person name="Jaros S."/>
            <person name="Januszkiewicz K."/>
            <person name="Wedrychowicz H."/>
        </authorList>
    </citation>
    <scope>NUCLEOTIDE SEQUENCE [LARGE SCALE GENOMIC DNA]</scope>
    <source>
        <strain evidence="3 4">DSM 22330</strain>
    </source>
</reference>
<dbReference type="GO" id="GO:0009432">
    <property type="term" value="P:SOS response"/>
    <property type="evidence" value="ECO:0007669"/>
    <property type="project" value="TreeGrafter"/>
</dbReference>
<accession>A0A1K2HI11</accession>
<dbReference type="Pfam" id="PF08443">
    <property type="entry name" value="RimK"/>
    <property type="match status" value="1"/>
</dbReference>
<dbReference type="PROSITE" id="PS50975">
    <property type="entry name" value="ATP_GRASP"/>
    <property type="match status" value="1"/>
</dbReference>
<keyword evidence="1" id="KW-0067">ATP-binding</keyword>
<dbReference type="EMBL" id="FPKS01000013">
    <property type="protein sequence ID" value="SFZ76137.1"/>
    <property type="molecule type" value="Genomic_DNA"/>
</dbReference>
<dbReference type="PANTHER" id="PTHR21621:SF0">
    <property type="entry name" value="BETA-CITRYLGLUTAMATE SYNTHASE B-RELATED"/>
    <property type="match status" value="1"/>
</dbReference>
<dbReference type="SUPFAM" id="SSF56059">
    <property type="entry name" value="Glutathione synthetase ATP-binding domain-like"/>
    <property type="match status" value="1"/>
</dbReference>
<evidence type="ECO:0000256" key="1">
    <source>
        <dbReference type="PROSITE-ProRule" id="PRU00409"/>
    </source>
</evidence>
<keyword evidence="3" id="KW-0436">Ligase</keyword>
<dbReference type="Gene3D" id="3.30.1490.20">
    <property type="entry name" value="ATP-grasp fold, A domain"/>
    <property type="match status" value="1"/>
</dbReference>
<protein>
    <submittedName>
        <fullName evidence="3">Glutamate--cysteine ligase/glutathione synthase</fullName>
    </submittedName>
</protein>
<gene>
    <name evidence="3" type="ORF">SAMN02746068_01844</name>
</gene>
<keyword evidence="1" id="KW-0547">Nucleotide-binding</keyword>
<proteinExistence type="predicted"/>
<dbReference type="OrthoDB" id="9803907at2"/>
<feature type="domain" description="ATP-grasp" evidence="2">
    <location>
        <begin position="135"/>
        <end position="387"/>
    </location>
</feature>
<organism evidence="3 4">
    <name type="scientific">Pseudolactococcus chungangensis CAU 28 = DSM 22330</name>
    <dbReference type="NCBI Taxonomy" id="1122154"/>
    <lineage>
        <taxon>Bacteria</taxon>
        <taxon>Bacillati</taxon>
        <taxon>Bacillota</taxon>
        <taxon>Bacilli</taxon>
        <taxon>Lactobacillales</taxon>
        <taxon>Streptococcaceae</taxon>
        <taxon>Pseudolactococcus</taxon>
    </lineage>
</organism>
<dbReference type="InterPro" id="IPR040657">
    <property type="entry name" value="GshAB_ATP-grasp"/>
</dbReference>
<dbReference type="GO" id="GO:0018169">
    <property type="term" value="F:ribosomal S6-glutamic acid ligase activity"/>
    <property type="evidence" value="ECO:0007669"/>
    <property type="project" value="TreeGrafter"/>
</dbReference>
<evidence type="ECO:0000313" key="4">
    <source>
        <dbReference type="Proteomes" id="UP000185655"/>
    </source>
</evidence>
<dbReference type="InterPro" id="IPR013651">
    <property type="entry name" value="ATP-grasp_RimK-type"/>
</dbReference>